<accession>A0A410DZQ7</accession>
<dbReference type="AlphaFoldDB" id="A0A410DZQ7"/>
<proteinExistence type="predicted"/>
<name>A0A410DZQ7_9CLOT</name>
<feature type="transmembrane region" description="Helical" evidence="1">
    <location>
        <begin position="116"/>
        <end position="135"/>
    </location>
</feature>
<evidence type="ECO:0000313" key="2">
    <source>
        <dbReference type="EMBL" id="QAA34562.1"/>
    </source>
</evidence>
<evidence type="ECO:0000256" key="1">
    <source>
        <dbReference type="SAM" id="Phobius"/>
    </source>
</evidence>
<keyword evidence="3" id="KW-1185">Reference proteome</keyword>
<dbReference type="Proteomes" id="UP000286268">
    <property type="component" value="Chromosome"/>
</dbReference>
<dbReference type="OrthoDB" id="1911865at2"/>
<keyword evidence="1" id="KW-0812">Transmembrane</keyword>
<sequence>MKSIGKLWWLFSIVEVVSTFLNPYIGFWGFINGTELFFLSIIFLIVFTNERVIEKHGMNNVLKTSIKSYGNIIYILSVIFFLIKTLISLGIFIIGYANNDIMAPYEIWSNPKQMSLIFLVLEMIFNVLLLISLISKGRSIKRIVKEYE</sequence>
<feature type="transmembrane region" description="Helical" evidence="1">
    <location>
        <begin position="7"/>
        <end position="30"/>
    </location>
</feature>
<dbReference type="EMBL" id="CP025746">
    <property type="protein sequence ID" value="QAA34562.1"/>
    <property type="molecule type" value="Genomic_DNA"/>
</dbReference>
<gene>
    <name evidence="2" type="ORF">C1I91_24630</name>
</gene>
<feature type="transmembrane region" description="Helical" evidence="1">
    <location>
        <begin position="36"/>
        <end position="53"/>
    </location>
</feature>
<keyword evidence="1" id="KW-0472">Membrane</keyword>
<dbReference type="RefSeq" id="WP_128215274.1">
    <property type="nucleotide sequence ID" value="NZ_CP025746.1"/>
</dbReference>
<evidence type="ECO:0000313" key="3">
    <source>
        <dbReference type="Proteomes" id="UP000286268"/>
    </source>
</evidence>
<organism evidence="2 3">
    <name type="scientific">Clostridium manihotivorum</name>
    <dbReference type="NCBI Taxonomy" id="2320868"/>
    <lineage>
        <taxon>Bacteria</taxon>
        <taxon>Bacillati</taxon>
        <taxon>Bacillota</taxon>
        <taxon>Clostridia</taxon>
        <taxon>Eubacteriales</taxon>
        <taxon>Clostridiaceae</taxon>
        <taxon>Clostridium</taxon>
    </lineage>
</organism>
<dbReference type="KEGG" id="cmah:C1I91_24630"/>
<keyword evidence="1" id="KW-1133">Transmembrane helix</keyword>
<feature type="transmembrane region" description="Helical" evidence="1">
    <location>
        <begin position="73"/>
        <end position="96"/>
    </location>
</feature>
<protein>
    <submittedName>
        <fullName evidence="2">Uncharacterized protein</fullName>
    </submittedName>
</protein>
<reference evidence="2 3" key="1">
    <citation type="submission" date="2018-01" db="EMBL/GenBank/DDBJ databases">
        <title>Genome Sequencing and Assembly of Anaerobacter polyendosporus strain CT4.</title>
        <authorList>
            <person name="Tachaapaikoon C."/>
            <person name="Sutheeworapong S."/>
            <person name="Jenjaroenpun P."/>
            <person name="Wongsurawat T."/>
            <person name="Nookeaw I."/>
            <person name="Cheawchanlertfa P."/>
            <person name="Kosugi A."/>
            <person name="Cheevadhanarak S."/>
            <person name="Ratanakhanokchai K."/>
        </authorList>
    </citation>
    <scope>NUCLEOTIDE SEQUENCE [LARGE SCALE GENOMIC DNA]</scope>
    <source>
        <strain evidence="2 3">CT4</strain>
    </source>
</reference>